<reference evidence="2 3" key="1">
    <citation type="submission" date="2018-03" db="EMBL/GenBank/DDBJ databases">
        <title>Draft genome sequences of four Enterococcus mundtii strains isolated from beef slaughterhouses in Kenya.</title>
        <authorList>
            <person name="Wambui J."/>
            <person name="Stevens M."/>
            <person name="Njage P."/>
            <person name="Stephan R."/>
            <person name="Tasara T."/>
        </authorList>
    </citation>
    <scope>NUCLEOTIDE SEQUENCE [LARGE SCALE GENOMIC DNA]</scope>
    <source>
        <strain evidence="2 3">H18-EM</strain>
    </source>
</reference>
<evidence type="ECO:0000313" key="2">
    <source>
        <dbReference type="EMBL" id="PTO34374.1"/>
    </source>
</evidence>
<dbReference type="AlphaFoldDB" id="A0A2T5D9V6"/>
<dbReference type="Proteomes" id="UP000244022">
    <property type="component" value="Unassembled WGS sequence"/>
</dbReference>
<evidence type="ECO:0000256" key="1">
    <source>
        <dbReference type="SAM" id="Phobius"/>
    </source>
</evidence>
<accession>A0A2T5D9V6</accession>
<organism evidence="2 3">
    <name type="scientific">Enterococcus mundtii</name>
    <dbReference type="NCBI Taxonomy" id="53346"/>
    <lineage>
        <taxon>Bacteria</taxon>
        <taxon>Bacillati</taxon>
        <taxon>Bacillota</taxon>
        <taxon>Bacilli</taxon>
        <taxon>Lactobacillales</taxon>
        <taxon>Enterococcaceae</taxon>
        <taxon>Enterococcus</taxon>
    </lineage>
</organism>
<dbReference type="EMBL" id="PYGR01000068">
    <property type="protein sequence ID" value="PTO34374.1"/>
    <property type="molecule type" value="Genomic_DNA"/>
</dbReference>
<sequence length="108" mass="12051">MKKSLSVIVSLFIVMLIMTAVKTGAVEQKESIGKTSFYGNYEYAEEDEHRSVDTNPSHSRHSDNQLVTGLSVLPRTGENLQPIYTQIGFILLSVLAILMIHIKRKTGD</sequence>
<evidence type="ECO:0000313" key="3">
    <source>
        <dbReference type="Proteomes" id="UP000244022"/>
    </source>
</evidence>
<gene>
    <name evidence="2" type="ORF">C6N14_12470</name>
</gene>
<dbReference type="NCBIfam" id="TIGR01167">
    <property type="entry name" value="LPXTG_anchor"/>
    <property type="match status" value="1"/>
</dbReference>
<protein>
    <submittedName>
        <fullName evidence="2">LPXTG cell wall anchor domain-containing protein</fullName>
    </submittedName>
</protein>
<proteinExistence type="predicted"/>
<keyword evidence="1" id="KW-0812">Transmembrane</keyword>
<feature type="transmembrane region" description="Helical" evidence="1">
    <location>
        <begin position="83"/>
        <end position="102"/>
    </location>
</feature>
<comment type="caution">
    <text evidence="2">The sequence shown here is derived from an EMBL/GenBank/DDBJ whole genome shotgun (WGS) entry which is preliminary data.</text>
</comment>
<name>A0A2T5D9V6_ENTMU</name>
<keyword evidence="1" id="KW-0472">Membrane</keyword>
<keyword evidence="1" id="KW-1133">Transmembrane helix</keyword>
<dbReference type="RefSeq" id="WP_019722611.1">
    <property type="nucleotide sequence ID" value="NZ_JADNDD010000001.1"/>
</dbReference>